<dbReference type="InterPro" id="IPR051610">
    <property type="entry name" value="GPI/OXD"/>
</dbReference>
<dbReference type="Pfam" id="PF07883">
    <property type="entry name" value="Cupin_2"/>
    <property type="match status" value="1"/>
</dbReference>
<dbReference type="SUPFAM" id="SSF51182">
    <property type="entry name" value="RmlC-like cupins"/>
    <property type="match status" value="1"/>
</dbReference>
<evidence type="ECO:0000256" key="2">
    <source>
        <dbReference type="ARBA" id="ARBA00023125"/>
    </source>
</evidence>
<dbReference type="InterPro" id="IPR011051">
    <property type="entry name" value="RmlC_Cupin_sf"/>
</dbReference>
<keyword evidence="1" id="KW-0479">Metal-binding</keyword>
<sequence>MKTSLLILINLVVFISYSQNRVLSGVYTFKDITGTEVLMEGETTHFSPMVFKVETLKNEDDEKLIHHDNREQIIIIKEGKVQVKLEEEIKTVGANSVIFIHPDDNCLIKSETPQLVYYTMLYQSKKPVDLERGTAAGGSFIVDFDKLEYNQHDKGGIRNYFHTKTAMCPYYEMHVTNLNAGIKSHEPHTHHAAEIVIMLDGTTEMEIGDKIFKGNKGDVYFLASNVPHAIKNTGNEQCMYVAFQWD</sequence>
<dbReference type="Gene3D" id="2.60.120.10">
    <property type="entry name" value="Jelly Rolls"/>
    <property type="match status" value="1"/>
</dbReference>
<dbReference type="InterPro" id="IPR014710">
    <property type="entry name" value="RmlC-like_jellyroll"/>
</dbReference>
<dbReference type="GO" id="GO:0003677">
    <property type="term" value="F:DNA binding"/>
    <property type="evidence" value="ECO:0007669"/>
    <property type="project" value="UniProtKB-KW"/>
</dbReference>
<protein>
    <submittedName>
        <fullName evidence="5">Cupin domain-containing protein</fullName>
    </submittedName>
</protein>
<reference evidence="5" key="1">
    <citation type="submission" date="2022-03" db="EMBL/GenBank/DDBJ databases">
        <title>Description of Abyssus ytuae gen. nov., sp. nov., a novel member of the family Flavobacteriaceae isolated from the sediment of Mariana Trench.</title>
        <authorList>
            <person name="Zhang J."/>
            <person name="Xu X."/>
        </authorList>
    </citation>
    <scope>NUCLEOTIDE SEQUENCE</scope>
    <source>
        <strain evidence="5">MT3330</strain>
    </source>
</reference>
<dbReference type="KEGG" id="fbm:MQE35_11975"/>
<dbReference type="PANTHER" id="PTHR35848">
    <property type="entry name" value="OXALATE-BINDING PROTEIN"/>
    <property type="match status" value="1"/>
</dbReference>
<dbReference type="GO" id="GO:0046872">
    <property type="term" value="F:metal ion binding"/>
    <property type="evidence" value="ECO:0007669"/>
    <property type="project" value="UniProtKB-KW"/>
</dbReference>
<gene>
    <name evidence="5" type="ORF">MQE35_11975</name>
</gene>
<dbReference type="Proteomes" id="UP000831290">
    <property type="component" value="Chromosome"/>
</dbReference>
<dbReference type="PANTHER" id="PTHR35848:SF6">
    <property type="entry name" value="CUPIN TYPE-2 DOMAIN-CONTAINING PROTEIN"/>
    <property type="match status" value="1"/>
</dbReference>
<proteinExistence type="predicted"/>
<dbReference type="EMBL" id="CP094358">
    <property type="protein sequence ID" value="UOB16453.1"/>
    <property type="molecule type" value="Genomic_DNA"/>
</dbReference>
<dbReference type="InterPro" id="IPR013096">
    <property type="entry name" value="Cupin_2"/>
</dbReference>
<evidence type="ECO:0000256" key="1">
    <source>
        <dbReference type="ARBA" id="ARBA00022723"/>
    </source>
</evidence>
<evidence type="ECO:0000259" key="3">
    <source>
        <dbReference type="Pfam" id="PF02311"/>
    </source>
</evidence>
<dbReference type="CDD" id="cd02209">
    <property type="entry name" value="cupin_XRE_C"/>
    <property type="match status" value="1"/>
</dbReference>
<keyword evidence="6" id="KW-1185">Reference proteome</keyword>
<feature type="domain" description="AraC-type arabinose-binding/dimerisation" evidence="3">
    <location>
        <begin position="66"/>
        <end position="124"/>
    </location>
</feature>
<feature type="domain" description="Cupin type-2" evidence="4">
    <location>
        <begin position="178"/>
        <end position="241"/>
    </location>
</feature>
<keyword evidence="2" id="KW-0238">DNA-binding</keyword>
<accession>A0A9E6ZRA8</accession>
<dbReference type="RefSeq" id="WP_255841638.1">
    <property type="nucleotide sequence ID" value="NZ_CP094358.1"/>
</dbReference>
<organism evidence="5 6">
    <name type="scientific">Abyssalbus ytuae</name>
    <dbReference type="NCBI Taxonomy" id="2926907"/>
    <lineage>
        <taxon>Bacteria</taxon>
        <taxon>Pseudomonadati</taxon>
        <taxon>Bacteroidota</taxon>
        <taxon>Flavobacteriia</taxon>
        <taxon>Flavobacteriales</taxon>
        <taxon>Flavobacteriaceae</taxon>
        <taxon>Abyssalbus</taxon>
    </lineage>
</organism>
<evidence type="ECO:0000259" key="4">
    <source>
        <dbReference type="Pfam" id="PF07883"/>
    </source>
</evidence>
<evidence type="ECO:0000313" key="5">
    <source>
        <dbReference type="EMBL" id="UOB16453.1"/>
    </source>
</evidence>
<name>A0A9E6ZRA8_9FLAO</name>
<dbReference type="GO" id="GO:0006355">
    <property type="term" value="P:regulation of DNA-templated transcription"/>
    <property type="evidence" value="ECO:0007669"/>
    <property type="project" value="InterPro"/>
</dbReference>
<dbReference type="AlphaFoldDB" id="A0A9E6ZRA8"/>
<dbReference type="Pfam" id="PF02311">
    <property type="entry name" value="AraC_binding"/>
    <property type="match status" value="1"/>
</dbReference>
<evidence type="ECO:0000313" key="6">
    <source>
        <dbReference type="Proteomes" id="UP000831290"/>
    </source>
</evidence>
<dbReference type="InterPro" id="IPR003313">
    <property type="entry name" value="AraC-bd"/>
</dbReference>